<dbReference type="RefSeq" id="WP_284220748.1">
    <property type="nucleotide sequence ID" value="NZ_BSOY01000006.1"/>
</dbReference>
<name>A0ABQ6BHF3_9CAUL</name>
<feature type="signal peptide" evidence="1">
    <location>
        <begin position="1"/>
        <end position="46"/>
    </location>
</feature>
<protein>
    <recommendedName>
        <fullName evidence="4">DUF4908 domain-containing protein</fullName>
    </recommendedName>
</protein>
<keyword evidence="3" id="KW-1185">Reference proteome</keyword>
<accession>A0ABQ6BHF3</accession>
<keyword evidence="1" id="KW-0732">Signal</keyword>
<organism evidence="2 3">
    <name type="scientific">Brevundimonas denitrificans</name>
    <dbReference type="NCBI Taxonomy" id="1443434"/>
    <lineage>
        <taxon>Bacteria</taxon>
        <taxon>Pseudomonadati</taxon>
        <taxon>Pseudomonadota</taxon>
        <taxon>Alphaproteobacteria</taxon>
        <taxon>Caulobacterales</taxon>
        <taxon>Caulobacteraceae</taxon>
        <taxon>Brevundimonas</taxon>
    </lineage>
</organism>
<reference evidence="3" key="1">
    <citation type="journal article" date="2019" name="Int. J. Syst. Evol. Microbiol.">
        <title>The Global Catalogue of Microorganisms (GCM) 10K type strain sequencing project: providing services to taxonomists for standard genome sequencing and annotation.</title>
        <authorList>
            <consortium name="The Broad Institute Genomics Platform"/>
            <consortium name="The Broad Institute Genome Sequencing Center for Infectious Disease"/>
            <person name="Wu L."/>
            <person name="Ma J."/>
        </authorList>
    </citation>
    <scope>NUCLEOTIDE SEQUENCE [LARGE SCALE GENOMIC DNA]</scope>
    <source>
        <strain evidence="3">NBRC 110107</strain>
    </source>
</reference>
<gene>
    <name evidence="2" type="ORF">GCM10007859_04910</name>
</gene>
<dbReference type="Pfam" id="PF16252">
    <property type="entry name" value="DUF4908"/>
    <property type="match status" value="1"/>
</dbReference>
<dbReference type="Proteomes" id="UP001156921">
    <property type="component" value="Unassembled WGS sequence"/>
</dbReference>
<sequence length="278" mass="29497">MPIAPLLAMELTARVRTARTPLPAAIAIALAAAALSSLPMASQAQAQNQANAQAEQAQALRNRNAAAARAVPPTGRYVAESGEAFILDRSGQRPLLRFDRRDETWVLRPTAAPRGDVIYRNDAGDQLLRVTPGGGMTVYTPRAPGGSPASFTGPGQSLTPPILGPLQLWSLMARRSDMISQALGRLVGINLTGERSEPLCVEALIVTTDAVLRIARSPTARRSLDRLTSITIIEGERASVTYIGGRLVVTVDPDEGMAGRPSSARVIQVFLAAPPARR</sequence>
<dbReference type="InterPro" id="IPR032591">
    <property type="entry name" value="DUF4908"/>
</dbReference>
<evidence type="ECO:0000256" key="1">
    <source>
        <dbReference type="SAM" id="SignalP"/>
    </source>
</evidence>
<proteinExistence type="predicted"/>
<feature type="chain" id="PRO_5045984654" description="DUF4908 domain-containing protein" evidence="1">
    <location>
        <begin position="47"/>
        <end position="278"/>
    </location>
</feature>
<evidence type="ECO:0000313" key="2">
    <source>
        <dbReference type="EMBL" id="GLS00485.1"/>
    </source>
</evidence>
<evidence type="ECO:0000313" key="3">
    <source>
        <dbReference type="Proteomes" id="UP001156921"/>
    </source>
</evidence>
<evidence type="ECO:0008006" key="4">
    <source>
        <dbReference type="Google" id="ProtNLM"/>
    </source>
</evidence>
<dbReference type="EMBL" id="BSOY01000006">
    <property type="protein sequence ID" value="GLS00485.1"/>
    <property type="molecule type" value="Genomic_DNA"/>
</dbReference>
<comment type="caution">
    <text evidence="2">The sequence shown here is derived from an EMBL/GenBank/DDBJ whole genome shotgun (WGS) entry which is preliminary data.</text>
</comment>